<organism evidence="2 3">
    <name type="scientific">Acacia crassicarpa</name>
    <name type="common">northern wattle</name>
    <dbReference type="NCBI Taxonomy" id="499986"/>
    <lineage>
        <taxon>Eukaryota</taxon>
        <taxon>Viridiplantae</taxon>
        <taxon>Streptophyta</taxon>
        <taxon>Embryophyta</taxon>
        <taxon>Tracheophyta</taxon>
        <taxon>Spermatophyta</taxon>
        <taxon>Magnoliopsida</taxon>
        <taxon>eudicotyledons</taxon>
        <taxon>Gunneridae</taxon>
        <taxon>Pentapetalae</taxon>
        <taxon>rosids</taxon>
        <taxon>fabids</taxon>
        <taxon>Fabales</taxon>
        <taxon>Fabaceae</taxon>
        <taxon>Caesalpinioideae</taxon>
        <taxon>mimosoid clade</taxon>
        <taxon>Acacieae</taxon>
        <taxon>Acacia</taxon>
    </lineage>
</organism>
<dbReference type="Gene3D" id="3.60.10.10">
    <property type="entry name" value="Endonuclease/exonuclease/phosphatase"/>
    <property type="match status" value="1"/>
</dbReference>
<dbReference type="Pfam" id="PF00078">
    <property type="entry name" value="RVT_1"/>
    <property type="match status" value="1"/>
</dbReference>
<dbReference type="EMBL" id="JAWXYG010000006">
    <property type="protein sequence ID" value="KAK4270323.1"/>
    <property type="molecule type" value="Genomic_DNA"/>
</dbReference>
<comment type="caution">
    <text evidence="2">The sequence shown here is derived from an EMBL/GenBank/DDBJ whole genome shotgun (WGS) entry which is preliminary data.</text>
</comment>
<evidence type="ECO:0000313" key="2">
    <source>
        <dbReference type="EMBL" id="KAK4270323.1"/>
    </source>
</evidence>
<dbReference type="SUPFAM" id="SSF53098">
    <property type="entry name" value="Ribonuclease H-like"/>
    <property type="match status" value="1"/>
</dbReference>
<dbReference type="Proteomes" id="UP001293593">
    <property type="component" value="Unassembled WGS sequence"/>
</dbReference>
<dbReference type="PANTHER" id="PTHR33116:SF70">
    <property type="entry name" value="NON-LTR RETROELEMENT REVERSE TRANSCRIPTASE-LIKE PROTEIN"/>
    <property type="match status" value="1"/>
</dbReference>
<dbReference type="InterPro" id="IPR012337">
    <property type="entry name" value="RNaseH-like_sf"/>
</dbReference>
<dbReference type="CDD" id="cd06222">
    <property type="entry name" value="RNase_H_like"/>
    <property type="match status" value="1"/>
</dbReference>
<dbReference type="InterPro" id="IPR036397">
    <property type="entry name" value="RNaseH_sf"/>
</dbReference>
<dbReference type="GO" id="GO:0003676">
    <property type="term" value="F:nucleic acid binding"/>
    <property type="evidence" value="ECO:0007669"/>
    <property type="project" value="InterPro"/>
</dbReference>
<sequence>MNFILWNVRGAGARSFPLFMRGMVQTFGIDFVAIFETRCSGTKAKRIAASLGFPNYKIVDASGFRGGIWCLWSEKFLQVEVLECSNQYIHVRITNHVLQVWEMTFVYGSPNISQRRALWRELKQLNPSVRSPWCLGGDFNATLESNERHSQAANRGPDKEFCKFVEDAALNDLGFIGPPFTWQRTGVETRLDRVLGTTTWQEAFPNAVVKHLNWYKSDHRPLLLQVDGGLPKLQVNRPFRFLAAWVLDERFSPFVSENWQKDLPWTENILQFTAACSKWNGQVFGFTNARKRKLLRRLNGITRTEARFGLTLKLEELQRSLWKELDEVLVQESLIWAQKSRSQWTVDGDRNTRYFHLRANGRRKRNFIGALKGNDDVWIYDGDQIKNMTVSFFSSLFREEQERRPLLSCTVTYPGIDPEELNSLARHITEAEIKAALFSMGALKAPGPDGLNALFYQSQWQVVEKSVCEFVKSLWFSPSQIQSINDTLIVLIPKKDHPEVVQDFRPISLCNVIFKIVTKVIANRIKVVLPKIISPHQCSFVPGRHSSDNIIVAQEVIHSMRNLQGKRGYMAIKIDLEKAYDRVNWLFLRDCLGVLNLPSSFIDVILSCVSTPTMQLLWNGERAGSFTPTRGVRQGDPLSPYLFVICMERLAHLIQESIGKGAWRPIKLCRNGPPLSHLFFADDIVLFVEASVFQAEEVKNCLDTFCMASGLKVNASKTRVFFSKNVNHLRRTELCEILGFQVTPDLGKYLGVPLHHERVTTRTYQVLVDKVRKRLSSWNITSLSLAGRSVLASSVTAAIPGYTMQTVSLPITTCDDIEKQNRSFLWGSAPEKRKPHLVSWDTVCEPKKHGGLGLKHLHRQNQAYMMKLGWNLIKHRNDLWVRVVRSKYRCGDDLMPNIEPRRIGSNAWSGIKKIWAQVTAGTTLDPTSGCVQWKYDRHGEFTVRSAYQALSEVPLVEDRTWHRIWKLQTLPRCKSFMWLALHNKLLTNEVRVRRGLGVDGSCYLCGAASESLIHVLRDCTETRKLWMEVADPIIIRGFFQLDLETWLGKNVRTIHDRGKISWKDFFSTVCWLLWQRRNARIFENVITSNETIKFKADSILSSLSKARCLLKGVNLNGNIVQPNLATWAPPCHGWVKLNVDGACTRNHVVACGGVLRDPQCALKEGFMFKPDKPADSLLAELWAVLFGLKLCWDSGERRVVLETDAEEVVSLLRNPVRMSHPDAAVIIEIKNMLHREWEVEFHRIPRSANLVADYIAKQALSAWPGHHYFRTPFDCLSEYLDKDSMLHDGSISGLG</sequence>
<evidence type="ECO:0000259" key="1">
    <source>
        <dbReference type="PROSITE" id="PS50878"/>
    </source>
</evidence>
<dbReference type="CDD" id="cd01650">
    <property type="entry name" value="RT_nLTR_like"/>
    <property type="match status" value="1"/>
</dbReference>
<dbReference type="SUPFAM" id="SSF56672">
    <property type="entry name" value="DNA/RNA polymerases"/>
    <property type="match status" value="1"/>
</dbReference>
<dbReference type="Pfam" id="PF13966">
    <property type="entry name" value="zf-RVT"/>
    <property type="match status" value="1"/>
</dbReference>
<dbReference type="PANTHER" id="PTHR33116">
    <property type="entry name" value="REVERSE TRANSCRIPTASE ZINC-BINDING DOMAIN-CONTAINING PROTEIN-RELATED-RELATED"/>
    <property type="match status" value="1"/>
</dbReference>
<dbReference type="InterPro" id="IPR005135">
    <property type="entry name" value="Endo/exonuclease/phosphatase"/>
</dbReference>
<dbReference type="SUPFAM" id="SSF56219">
    <property type="entry name" value="DNase I-like"/>
    <property type="match status" value="1"/>
</dbReference>
<dbReference type="InterPro" id="IPR043502">
    <property type="entry name" value="DNA/RNA_pol_sf"/>
</dbReference>
<dbReference type="Pfam" id="PF13456">
    <property type="entry name" value="RVT_3"/>
    <property type="match status" value="1"/>
</dbReference>
<gene>
    <name evidence="2" type="ORF">QN277_023371</name>
</gene>
<dbReference type="InterPro" id="IPR000477">
    <property type="entry name" value="RT_dom"/>
</dbReference>
<accession>A0AAE1MQL0</accession>
<name>A0AAE1MQL0_9FABA</name>
<dbReference type="PROSITE" id="PS50878">
    <property type="entry name" value="RT_POL"/>
    <property type="match status" value="1"/>
</dbReference>
<protein>
    <recommendedName>
        <fullName evidence="1">Reverse transcriptase domain-containing protein</fullName>
    </recommendedName>
</protein>
<dbReference type="InterPro" id="IPR026960">
    <property type="entry name" value="RVT-Znf"/>
</dbReference>
<evidence type="ECO:0000313" key="3">
    <source>
        <dbReference type="Proteomes" id="UP001293593"/>
    </source>
</evidence>
<feature type="domain" description="Reverse transcriptase" evidence="1">
    <location>
        <begin position="473"/>
        <end position="754"/>
    </location>
</feature>
<proteinExistence type="predicted"/>
<dbReference type="GO" id="GO:0004523">
    <property type="term" value="F:RNA-DNA hybrid ribonuclease activity"/>
    <property type="evidence" value="ECO:0007669"/>
    <property type="project" value="InterPro"/>
</dbReference>
<dbReference type="Gene3D" id="3.30.420.10">
    <property type="entry name" value="Ribonuclease H-like superfamily/Ribonuclease H"/>
    <property type="match status" value="1"/>
</dbReference>
<dbReference type="Pfam" id="PF03372">
    <property type="entry name" value="Exo_endo_phos"/>
    <property type="match status" value="1"/>
</dbReference>
<reference evidence="2" key="1">
    <citation type="submission" date="2023-10" db="EMBL/GenBank/DDBJ databases">
        <title>Chromosome-level genome of the transformable northern wattle, Acacia crassicarpa.</title>
        <authorList>
            <person name="Massaro I."/>
            <person name="Sinha N.R."/>
            <person name="Poethig S."/>
            <person name="Leichty A.R."/>
        </authorList>
    </citation>
    <scope>NUCLEOTIDE SEQUENCE</scope>
    <source>
        <strain evidence="2">Acra3RX</strain>
        <tissue evidence="2">Leaf</tissue>
    </source>
</reference>
<dbReference type="InterPro" id="IPR002156">
    <property type="entry name" value="RNaseH_domain"/>
</dbReference>
<dbReference type="InterPro" id="IPR036691">
    <property type="entry name" value="Endo/exonu/phosph_ase_sf"/>
</dbReference>
<keyword evidence="3" id="KW-1185">Reference proteome</keyword>
<dbReference type="InterPro" id="IPR044730">
    <property type="entry name" value="RNase_H-like_dom_plant"/>
</dbReference>